<dbReference type="WBParaSite" id="BXY_1144500.1">
    <property type="protein sequence ID" value="BXY_1144500.1"/>
    <property type="gene ID" value="BXY_1144500"/>
</dbReference>
<protein>
    <submittedName>
        <fullName evidence="2">(pine wood nematode) hypothetical protein</fullName>
    </submittedName>
</protein>
<dbReference type="Proteomes" id="UP000582659">
    <property type="component" value="Unassembled WGS sequence"/>
</dbReference>
<evidence type="ECO:0000256" key="1">
    <source>
        <dbReference type="SAM" id="SignalP"/>
    </source>
</evidence>
<reference evidence="5" key="1">
    <citation type="submission" date="2016-11" db="UniProtKB">
        <authorList>
            <consortium name="WormBaseParasite"/>
        </authorList>
    </citation>
    <scope>IDENTIFICATION</scope>
</reference>
<accession>A0A1I7SEI6</accession>
<gene>
    <name evidence="2" type="ORF">BXYJ_LOCUS8162</name>
</gene>
<feature type="chain" id="PRO_5036022171" evidence="1">
    <location>
        <begin position="18"/>
        <end position="122"/>
    </location>
</feature>
<keyword evidence="1" id="KW-0732">Signal</keyword>
<dbReference type="Proteomes" id="UP000659654">
    <property type="component" value="Unassembled WGS sequence"/>
</dbReference>
<dbReference type="EMBL" id="CAJFCV020000004">
    <property type="protein sequence ID" value="CAG9113529.1"/>
    <property type="molecule type" value="Genomic_DNA"/>
</dbReference>
<dbReference type="AlphaFoldDB" id="A0A1I7SEI6"/>
<evidence type="ECO:0000313" key="3">
    <source>
        <dbReference type="Proteomes" id="UP000095284"/>
    </source>
</evidence>
<name>A0A1I7SEI6_BURXY</name>
<evidence type="ECO:0000313" key="5">
    <source>
        <dbReference type="WBParaSite" id="BXY_1144500.1"/>
    </source>
</evidence>
<keyword evidence="4" id="KW-1185">Reference proteome</keyword>
<organism evidence="3 5">
    <name type="scientific">Bursaphelenchus xylophilus</name>
    <name type="common">Pinewood nematode worm</name>
    <name type="synonym">Aphelenchoides xylophilus</name>
    <dbReference type="NCBI Taxonomy" id="6326"/>
    <lineage>
        <taxon>Eukaryota</taxon>
        <taxon>Metazoa</taxon>
        <taxon>Ecdysozoa</taxon>
        <taxon>Nematoda</taxon>
        <taxon>Chromadorea</taxon>
        <taxon>Rhabditida</taxon>
        <taxon>Tylenchina</taxon>
        <taxon>Tylenchomorpha</taxon>
        <taxon>Aphelenchoidea</taxon>
        <taxon>Aphelenchoididae</taxon>
        <taxon>Bursaphelenchus</taxon>
    </lineage>
</organism>
<proteinExistence type="predicted"/>
<sequence>MRLIFVLIFMKLMSAQGNSTGSETKGPGVYSNIKSISGPWENAIQIKRHVEPGYIILVDECTTSLKCFHLCPFHFPGHYCDYSYQSECHCWADPVDLERYSTSYSEIFDFGPDVFYDSSIFE</sequence>
<dbReference type="Proteomes" id="UP000095284">
    <property type="component" value="Unplaced"/>
</dbReference>
<dbReference type="EMBL" id="CAJFDI010000004">
    <property type="protein sequence ID" value="CAD5224675.1"/>
    <property type="molecule type" value="Genomic_DNA"/>
</dbReference>
<evidence type="ECO:0000313" key="4">
    <source>
        <dbReference type="Proteomes" id="UP000659654"/>
    </source>
</evidence>
<evidence type="ECO:0000313" key="2">
    <source>
        <dbReference type="EMBL" id="CAD5224675.1"/>
    </source>
</evidence>
<feature type="signal peptide" evidence="1">
    <location>
        <begin position="1"/>
        <end position="17"/>
    </location>
</feature>
<reference evidence="2" key="2">
    <citation type="submission" date="2020-09" db="EMBL/GenBank/DDBJ databases">
        <authorList>
            <person name="Kikuchi T."/>
        </authorList>
    </citation>
    <scope>NUCLEOTIDE SEQUENCE</scope>
    <source>
        <strain evidence="2">Ka4C1</strain>
    </source>
</reference>